<dbReference type="PANTHER" id="PTHR43416">
    <property type="entry name" value="DIHYDROLIPOYLLYSINE-RESIDUE SUCCINYLTRANSFERASE COMPONENT OF 2-OXOGLUTARATE DEHYDROGENASE COMPLEX, MITOCHONDRIAL-RELATED"/>
    <property type="match status" value="1"/>
</dbReference>
<dbReference type="PROSITE" id="PS50968">
    <property type="entry name" value="BIOTINYL_LIPOYL"/>
    <property type="match status" value="1"/>
</dbReference>
<protein>
    <recommendedName>
        <fullName evidence="5">dihydrolipoyllysine-residue succinyltransferase</fullName>
        <ecNumber evidence="5">2.3.1.61</ecNumber>
    </recommendedName>
    <alternativeName>
        <fullName evidence="14">2-oxoglutarate dehydrogenase complex component E2</fullName>
    </alternativeName>
</protein>
<feature type="compositionally biased region" description="Basic and acidic residues" evidence="16">
    <location>
        <begin position="473"/>
        <end position="494"/>
    </location>
</feature>
<evidence type="ECO:0000256" key="2">
    <source>
        <dbReference type="ARBA" id="ARBA00004173"/>
    </source>
</evidence>
<dbReference type="SMART" id="SM00220">
    <property type="entry name" value="S_TKc"/>
    <property type="match status" value="1"/>
</dbReference>
<dbReference type="OrthoDB" id="5391403at2759"/>
<dbReference type="NCBIfam" id="NF004309">
    <property type="entry name" value="PRK05704.1"/>
    <property type="match status" value="1"/>
</dbReference>
<evidence type="ECO:0000256" key="13">
    <source>
        <dbReference type="ARBA" id="ARBA00023315"/>
    </source>
</evidence>
<dbReference type="UniPathway" id="UPA00868">
    <property type="reaction ID" value="UER00840"/>
</dbReference>
<dbReference type="PANTHER" id="PTHR43416:SF5">
    <property type="entry name" value="DIHYDROLIPOYLLYSINE-RESIDUE SUCCINYLTRANSFERASE COMPONENT OF 2-OXOGLUTARATE DEHYDROGENASE COMPLEX, MITOCHONDRIAL"/>
    <property type="match status" value="1"/>
</dbReference>
<dbReference type="InterPro" id="IPR016024">
    <property type="entry name" value="ARM-type_fold"/>
</dbReference>
<dbReference type="Pfam" id="PF00069">
    <property type="entry name" value="Pkinase"/>
    <property type="match status" value="1"/>
</dbReference>
<dbReference type="CDD" id="cd06849">
    <property type="entry name" value="lipoyl_domain"/>
    <property type="match status" value="1"/>
</dbReference>
<dbReference type="GO" id="GO:0004672">
    <property type="term" value="F:protein kinase activity"/>
    <property type="evidence" value="ECO:0007669"/>
    <property type="project" value="InterPro"/>
</dbReference>
<evidence type="ECO:0000256" key="15">
    <source>
        <dbReference type="PROSITE-ProRule" id="PRU10141"/>
    </source>
</evidence>
<feature type="binding site" evidence="15">
    <location>
        <position position="560"/>
    </location>
    <ligand>
        <name>ATP</name>
        <dbReference type="ChEBI" id="CHEBI:30616"/>
    </ligand>
</feature>
<dbReference type="PROSITE" id="PS50011">
    <property type="entry name" value="PROTEIN_KINASE_DOM"/>
    <property type="match status" value="1"/>
</dbReference>
<dbReference type="InterPro" id="IPR001078">
    <property type="entry name" value="2-oxoacid_DH_actylTfrase"/>
</dbReference>
<comment type="caution">
    <text evidence="19">The sequence shown here is derived from an EMBL/GenBank/DDBJ whole genome shotgun (WGS) entry which is preliminary data.</text>
</comment>
<feature type="compositionally biased region" description="Low complexity" evidence="16">
    <location>
        <begin position="151"/>
        <end position="162"/>
    </location>
</feature>
<evidence type="ECO:0000256" key="8">
    <source>
        <dbReference type="ARBA" id="ARBA00022741"/>
    </source>
</evidence>
<evidence type="ECO:0000259" key="17">
    <source>
        <dbReference type="PROSITE" id="PS50011"/>
    </source>
</evidence>
<comment type="pathway">
    <text evidence="3">Amino-acid degradation; L-lysine degradation via saccharopine pathway; glutaryl-CoA from L-lysine: step 6/6.</text>
</comment>
<dbReference type="InterPro" id="IPR011009">
    <property type="entry name" value="Kinase-like_dom_sf"/>
</dbReference>
<evidence type="ECO:0000256" key="9">
    <source>
        <dbReference type="ARBA" id="ARBA00022823"/>
    </source>
</evidence>
<keyword evidence="10 15" id="KW-0067">ATP-binding</keyword>
<feature type="domain" description="Protein kinase" evidence="17">
    <location>
        <begin position="530"/>
        <end position="783"/>
    </location>
</feature>
<dbReference type="Gene3D" id="1.10.510.10">
    <property type="entry name" value="Transferase(Phosphotransferase) domain 1"/>
    <property type="match status" value="1"/>
</dbReference>
<dbReference type="InterPro" id="IPR050537">
    <property type="entry name" value="2-oxoacid_dehydrogenase"/>
</dbReference>
<dbReference type="PROSITE" id="PS00107">
    <property type="entry name" value="PROTEIN_KINASE_ATP"/>
    <property type="match status" value="1"/>
</dbReference>
<dbReference type="InterPro" id="IPR000089">
    <property type="entry name" value="Biotin_lipoyl"/>
</dbReference>
<evidence type="ECO:0000313" key="20">
    <source>
        <dbReference type="Proteomes" id="UP000241769"/>
    </source>
</evidence>
<dbReference type="GO" id="GO:0045252">
    <property type="term" value="C:oxoglutarate dehydrogenase complex"/>
    <property type="evidence" value="ECO:0007669"/>
    <property type="project" value="InterPro"/>
</dbReference>
<keyword evidence="11" id="KW-0809">Transit peptide</keyword>
<dbReference type="SMART" id="SM00185">
    <property type="entry name" value="ARM"/>
    <property type="match status" value="3"/>
</dbReference>
<reference evidence="19 20" key="1">
    <citation type="journal article" date="2018" name="Genome Biol. Evol.">
        <title>Multiple Roots of Fruiting Body Formation in Amoebozoa.</title>
        <authorList>
            <person name="Hillmann F."/>
            <person name="Forbes G."/>
            <person name="Novohradska S."/>
            <person name="Ferling I."/>
            <person name="Riege K."/>
            <person name="Groth M."/>
            <person name="Westermann M."/>
            <person name="Marz M."/>
            <person name="Spaller T."/>
            <person name="Winckler T."/>
            <person name="Schaap P."/>
            <person name="Glockner G."/>
        </authorList>
    </citation>
    <scope>NUCLEOTIDE SEQUENCE [LARGE SCALE GENOMIC DNA]</scope>
    <source>
        <strain evidence="19 20">Jena</strain>
    </source>
</reference>
<evidence type="ECO:0000256" key="10">
    <source>
        <dbReference type="ARBA" id="ARBA00022840"/>
    </source>
</evidence>
<feature type="region of interest" description="Disordered" evidence="16">
    <location>
        <begin position="824"/>
        <end position="876"/>
    </location>
</feature>
<dbReference type="EC" id="2.3.1.61" evidence="5"/>
<evidence type="ECO:0000256" key="7">
    <source>
        <dbReference type="ARBA" id="ARBA00022679"/>
    </source>
</evidence>
<evidence type="ECO:0000313" key="19">
    <source>
        <dbReference type="EMBL" id="PRP74608.1"/>
    </source>
</evidence>
<dbReference type="SUPFAM" id="SSF51230">
    <property type="entry name" value="Single hybrid motif"/>
    <property type="match status" value="1"/>
</dbReference>
<dbReference type="Gene3D" id="3.30.559.10">
    <property type="entry name" value="Chloramphenicol acetyltransferase-like domain"/>
    <property type="match status" value="1"/>
</dbReference>
<evidence type="ECO:0000256" key="4">
    <source>
        <dbReference type="ARBA" id="ARBA00007317"/>
    </source>
</evidence>
<feature type="compositionally biased region" description="Basic and acidic residues" evidence="16">
    <location>
        <begin position="163"/>
        <end position="189"/>
    </location>
</feature>
<feature type="region of interest" description="Disordered" evidence="16">
    <location>
        <begin position="1533"/>
        <end position="1554"/>
    </location>
</feature>
<comment type="subcellular location">
    <subcellularLocation>
        <location evidence="2">Mitochondrion</location>
    </subcellularLocation>
</comment>
<dbReference type="InterPro" id="IPR017441">
    <property type="entry name" value="Protein_kinase_ATP_BS"/>
</dbReference>
<dbReference type="GO" id="GO:0004149">
    <property type="term" value="F:dihydrolipoyllysine-residue succinyltransferase activity"/>
    <property type="evidence" value="ECO:0007669"/>
    <property type="project" value="UniProtKB-EC"/>
</dbReference>
<dbReference type="InParanoid" id="A0A2P6MSD1"/>
<feature type="region of interest" description="Disordered" evidence="16">
    <location>
        <begin position="464"/>
        <end position="509"/>
    </location>
</feature>
<sequence length="1554" mass="173944">MLRNVSSGQRSLSRLLSQSQRIVATQKSAQLFHKLAPVRTFTNQTSNINVTRIVSHKLNTTPRPLSRFYATEKIIKVQNLGDSITEGTIQKWEKNVGDFAKEDELVVLIETDKVVNEVRAPENGYIRKHFAEAESTVLVGADLFSLEPAAAPAGGEAKPAAPKAEEKKPEAKPETKAEPAKAKEVEKPFESSGPQAAKADKKPEPKPEAKAAPAPVAPTATGKRTESRVKMNRMRLRIAERLKDSQNTYALLTTFNKIDMSAIMELRNVYKDEFATKHGVKLGFMSAFVKASAIALQQQPIVNAVIEGNEIVYRDYVDISVAVSSPTGLVVPVLRNVQTQNFAQIEKGIADYGKKAKDGKLAVEDMAGGTFTISNGGVFGSLMGTPILNPPQSAILGMHAINKEAVVINDQVVIRPIMYVALTYDHRLIDGREAVTFLKKIKDIIEDPRRIVLDLGCLNLCSSESSPPYSKQSLERMPKVSRERGKLSRSESVSKLDNNGQDSEDALSPRSVKHVAGSLKIKDKQTVGDYILIDVIGKGGYGTVYKGLHRFKGNFVAIKKILLSRIAVTDDTVDTFMMEIKLLQRLKHLNIVKYIDHILQKRSLYIAMEFMEIGSLEHMVRRHGVFPEELVSVYTKQVLDGLNYLHTEGVVHRDIKAANILVSSDGHIKLADFGVATQLCDPRNAGDFGGTPHWMAPEVINMQPVTTACDIWSLGCTVIELLTGRPPYWDLPIAAALYSIVTEDRPPLPEGISASLKDFLVRCLHKNELLRVDALTLFSHPWIRNQENTPQELPEVHDQLSVYKEKLQEIGRKVELTTQVASPGNRYMNATPKPARRSPVHPMVSPSLTPPSSRSGTLNDIKNNSLNSRRNSRGGTFVMPKSLAKFEEDNEAFEEGFGDAKGESLSLSDMSGKLRIQKENALWDEEIQESFDGDGAEISMLMDEKYRDQLQRDITGMIEVLNTDRDPKTVITTCDQLRHTLGKNPTAKIQLIIRNGVRFRRKFGAADVMQIVPLMEQLSCQKDEEAIFHILRLINSIIDDANVLDTICLLGGIPLITNYSTANFNKSVRTQVARFVSNICASSSLTVHMFVSCRGFAVLTSLLETDYNEFKDMIQYTLESTLRIFRLQTHTPKNAFCHLFSKSGFIDRLAFCIQGIPSLFTLHCHSEDLDYLLKLSSALFIFSQADSPLVKSDMGKSSVLTAINALLKFLRPRGKERKTGELFDMENMSTSTLTHPLYNRGPLRDALTRLLKTVKNLTLDRTVKENMEKAGVIETLILYLELHEEHIDRVQEIHNQTLNAVFNICQLNRRGQDIVVQNGGVHPLIRIVQDRGPMKALAVSILSNLVHTSAPSRVGEAGVQKMWEGRCLEMFLELLKEGNYYVDAMEAISAWASYDIMKVEQQLMEGKNVDILIRMFTEQTGSPEFGKMLQPLFNLTTLSVNLNRLLASPERMLMSDITKLIGTTTDPFSRVRLLKILNVLYSSSDRKKELLDKYQLLDTVRTVAEQDDRVIVSNITDQVYALEAEKVKNTRKRPYKLEGKTQLNRDFKKTRRTQ</sequence>
<dbReference type="NCBIfam" id="TIGR01347">
    <property type="entry name" value="sucB"/>
    <property type="match status" value="1"/>
</dbReference>
<feature type="compositionally biased region" description="Basic and acidic residues" evidence="16">
    <location>
        <begin position="1535"/>
        <end position="1547"/>
    </location>
</feature>
<feature type="compositionally biased region" description="Polar residues" evidence="16">
    <location>
        <begin position="846"/>
        <end position="862"/>
    </location>
</feature>
<dbReference type="PROSITE" id="PS00108">
    <property type="entry name" value="PROTEIN_KINASE_ST"/>
    <property type="match status" value="1"/>
</dbReference>
<comment type="cofactor">
    <cofactor evidence="1">
        <name>(R)-lipoate</name>
        <dbReference type="ChEBI" id="CHEBI:83088"/>
    </cofactor>
</comment>
<dbReference type="Proteomes" id="UP000241769">
    <property type="component" value="Unassembled WGS sequence"/>
</dbReference>
<dbReference type="GO" id="GO:0006099">
    <property type="term" value="P:tricarboxylic acid cycle"/>
    <property type="evidence" value="ECO:0007669"/>
    <property type="project" value="UniProtKB-KW"/>
</dbReference>
<keyword evidence="13" id="KW-0012">Acyltransferase</keyword>
<dbReference type="InterPro" id="IPR011053">
    <property type="entry name" value="Single_hybrid_motif"/>
</dbReference>
<evidence type="ECO:0000259" key="18">
    <source>
        <dbReference type="PROSITE" id="PS50968"/>
    </source>
</evidence>
<keyword evidence="6" id="KW-0816">Tricarboxylic acid cycle</keyword>
<dbReference type="EMBL" id="MDYQ01000448">
    <property type="protein sequence ID" value="PRP74608.1"/>
    <property type="molecule type" value="Genomic_DNA"/>
</dbReference>
<keyword evidence="12" id="KW-0496">Mitochondrion</keyword>
<dbReference type="InterPro" id="IPR011989">
    <property type="entry name" value="ARM-like"/>
</dbReference>
<feature type="compositionally biased region" description="Basic and acidic residues" evidence="16">
    <location>
        <begin position="198"/>
        <end position="209"/>
    </location>
</feature>
<feature type="compositionally biased region" description="Low complexity" evidence="16">
    <location>
        <begin position="210"/>
        <end position="222"/>
    </location>
</feature>
<evidence type="ECO:0000256" key="3">
    <source>
        <dbReference type="ARBA" id="ARBA00005145"/>
    </source>
</evidence>
<dbReference type="STRING" id="1890364.A0A2P6MSD1"/>
<dbReference type="Gene3D" id="1.25.10.10">
    <property type="entry name" value="Leucine-rich Repeat Variant"/>
    <property type="match status" value="2"/>
</dbReference>
<dbReference type="Pfam" id="PF00198">
    <property type="entry name" value="2-oxoacid_dh"/>
    <property type="match status" value="1"/>
</dbReference>
<dbReference type="Pfam" id="PF00364">
    <property type="entry name" value="Biotin_lipoyl"/>
    <property type="match status" value="1"/>
</dbReference>
<organism evidence="19 20">
    <name type="scientific">Planoprotostelium fungivorum</name>
    <dbReference type="NCBI Taxonomy" id="1890364"/>
    <lineage>
        <taxon>Eukaryota</taxon>
        <taxon>Amoebozoa</taxon>
        <taxon>Evosea</taxon>
        <taxon>Variosea</taxon>
        <taxon>Cavosteliida</taxon>
        <taxon>Cavosteliaceae</taxon>
        <taxon>Planoprotostelium</taxon>
    </lineage>
</organism>
<dbReference type="SUPFAM" id="SSF52777">
    <property type="entry name" value="CoA-dependent acyltransferases"/>
    <property type="match status" value="1"/>
</dbReference>
<evidence type="ECO:0000256" key="6">
    <source>
        <dbReference type="ARBA" id="ARBA00022532"/>
    </source>
</evidence>
<dbReference type="Gene3D" id="2.40.50.100">
    <property type="match status" value="1"/>
</dbReference>
<dbReference type="InterPro" id="IPR023213">
    <property type="entry name" value="CAT-like_dom_sf"/>
</dbReference>
<dbReference type="SUPFAM" id="SSF48371">
    <property type="entry name" value="ARM repeat"/>
    <property type="match status" value="1"/>
</dbReference>
<dbReference type="InterPro" id="IPR000719">
    <property type="entry name" value="Prot_kinase_dom"/>
</dbReference>
<feature type="region of interest" description="Disordered" evidence="16">
    <location>
        <begin position="151"/>
        <end position="229"/>
    </location>
</feature>
<accession>A0A2P6MSD1</accession>
<gene>
    <name evidence="19" type="ORF">PROFUN_03530</name>
</gene>
<proteinExistence type="inferred from homology"/>
<keyword evidence="7 19" id="KW-0808">Transferase</keyword>
<dbReference type="GO" id="GO:0033512">
    <property type="term" value="P:L-lysine catabolic process to acetyl-CoA via saccharopine"/>
    <property type="evidence" value="ECO:0007669"/>
    <property type="project" value="UniProtKB-UniPathway"/>
</dbReference>
<dbReference type="GO" id="GO:0005524">
    <property type="term" value="F:ATP binding"/>
    <property type="evidence" value="ECO:0007669"/>
    <property type="project" value="UniProtKB-UniRule"/>
</dbReference>
<keyword evidence="20" id="KW-1185">Reference proteome</keyword>
<dbReference type="InterPro" id="IPR008271">
    <property type="entry name" value="Ser/Thr_kinase_AS"/>
</dbReference>
<evidence type="ECO:0000256" key="11">
    <source>
        <dbReference type="ARBA" id="ARBA00022946"/>
    </source>
</evidence>
<evidence type="ECO:0000256" key="12">
    <source>
        <dbReference type="ARBA" id="ARBA00023128"/>
    </source>
</evidence>
<comment type="similarity">
    <text evidence="4">Belongs to the 2-oxoacid dehydrogenase family.</text>
</comment>
<name>A0A2P6MSD1_9EUKA</name>
<dbReference type="GO" id="GO:0005739">
    <property type="term" value="C:mitochondrion"/>
    <property type="evidence" value="ECO:0007669"/>
    <property type="project" value="UniProtKB-SubCell"/>
</dbReference>
<dbReference type="InterPro" id="IPR000225">
    <property type="entry name" value="Armadillo"/>
</dbReference>
<evidence type="ECO:0000256" key="5">
    <source>
        <dbReference type="ARBA" id="ARBA00012945"/>
    </source>
</evidence>
<dbReference type="InterPro" id="IPR006255">
    <property type="entry name" value="SucB"/>
</dbReference>
<dbReference type="SUPFAM" id="SSF56112">
    <property type="entry name" value="Protein kinase-like (PK-like)"/>
    <property type="match status" value="1"/>
</dbReference>
<feature type="domain" description="Lipoyl-binding" evidence="18">
    <location>
        <begin position="69"/>
        <end position="147"/>
    </location>
</feature>
<dbReference type="FunFam" id="3.30.559.10:FF:000006">
    <property type="entry name" value="Dihydrolipoyllysine-residue succinyltransferase component of 2-oxoglutarate dehydrogenase complex, mitochondrial"/>
    <property type="match status" value="1"/>
</dbReference>
<keyword evidence="8 15" id="KW-0547">Nucleotide-binding</keyword>
<keyword evidence="9" id="KW-0450">Lipoyl</keyword>
<evidence type="ECO:0000256" key="1">
    <source>
        <dbReference type="ARBA" id="ARBA00001938"/>
    </source>
</evidence>
<evidence type="ECO:0000256" key="16">
    <source>
        <dbReference type="SAM" id="MobiDB-lite"/>
    </source>
</evidence>
<evidence type="ECO:0000256" key="14">
    <source>
        <dbReference type="ARBA" id="ARBA00032406"/>
    </source>
</evidence>